<dbReference type="EMBL" id="JARIHO010000107">
    <property type="protein sequence ID" value="KAJ7303151.1"/>
    <property type="molecule type" value="Genomic_DNA"/>
</dbReference>
<evidence type="ECO:0000313" key="1">
    <source>
        <dbReference type="EMBL" id="KAJ7303151.1"/>
    </source>
</evidence>
<comment type="caution">
    <text evidence="1">The sequence shown here is derived from an EMBL/GenBank/DDBJ whole genome shotgun (WGS) entry which is preliminary data.</text>
</comment>
<evidence type="ECO:0000313" key="2">
    <source>
        <dbReference type="Proteomes" id="UP001218218"/>
    </source>
</evidence>
<proteinExistence type="predicted"/>
<reference evidence="1" key="1">
    <citation type="submission" date="2023-03" db="EMBL/GenBank/DDBJ databases">
        <title>Massive genome expansion in bonnet fungi (Mycena s.s.) driven by repeated elements and novel gene families across ecological guilds.</title>
        <authorList>
            <consortium name="Lawrence Berkeley National Laboratory"/>
            <person name="Harder C.B."/>
            <person name="Miyauchi S."/>
            <person name="Viragh M."/>
            <person name="Kuo A."/>
            <person name="Thoen E."/>
            <person name="Andreopoulos B."/>
            <person name="Lu D."/>
            <person name="Skrede I."/>
            <person name="Drula E."/>
            <person name="Henrissat B."/>
            <person name="Morin E."/>
            <person name="Kohler A."/>
            <person name="Barry K."/>
            <person name="LaButti K."/>
            <person name="Morin E."/>
            <person name="Salamov A."/>
            <person name="Lipzen A."/>
            <person name="Mereny Z."/>
            <person name="Hegedus B."/>
            <person name="Baldrian P."/>
            <person name="Stursova M."/>
            <person name="Weitz H."/>
            <person name="Taylor A."/>
            <person name="Grigoriev I.V."/>
            <person name="Nagy L.G."/>
            <person name="Martin F."/>
            <person name="Kauserud H."/>
        </authorList>
    </citation>
    <scope>NUCLEOTIDE SEQUENCE</scope>
    <source>
        <strain evidence="1">CBHHK002</strain>
    </source>
</reference>
<name>A0AAD7E8W4_9AGAR</name>
<keyword evidence="2" id="KW-1185">Reference proteome</keyword>
<sequence>MAQATRVTVPGTRRISPNIKECALSLWELSWDRSAICSTFLMSQASLAQIFEEFGSVNPPPPLIMGRPRIIGLAALTAIKEIYTRHADTYLLELQWWLVIHHDIQISISALQETLECTGLTRKLLHKIAVECEHERRREFLYTIQHGFSGTGCEFVTVDESSKNEHDVAGHYGCAPIGMLADFEDVFIHGIRYTLVGAMGMDRYIAQRVVEGSLDSL</sequence>
<organism evidence="1 2">
    <name type="scientific">Mycena albidolilacea</name>
    <dbReference type="NCBI Taxonomy" id="1033008"/>
    <lineage>
        <taxon>Eukaryota</taxon>
        <taxon>Fungi</taxon>
        <taxon>Dikarya</taxon>
        <taxon>Basidiomycota</taxon>
        <taxon>Agaricomycotina</taxon>
        <taxon>Agaricomycetes</taxon>
        <taxon>Agaricomycetidae</taxon>
        <taxon>Agaricales</taxon>
        <taxon>Marasmiineae</taxon>
        <taxon>Mycenaceae</taxon>
        <taxon>Mycena</taxon>
    </lineage>
</organism>
<gene>
    <name evidence="1" type="ORF">DFH08DRAFT_826006</name>
</gene>
<dbReference type="AlphaFoldDB" id="A0AAD7E8W4"/>
<protein>
    <submittedName>
        <fullName evidence="1">Uncharacterized protein</fullName>
    </submittedName>
</protein>
<dbReference type="Proteomes" id="UP001218218">
    <property type="component" value="Unassembled WGS sequence"/>
</dbReference>
<accession>A0AAD7E8W4</accession>